<dbReference type="RefSeq" id="WP_138403814.1">
    <property type="nucleotide sequence ID" value="NZ_VBSP01000004.1"/>
</dbReference>
<reference evidence="1 2" key="1">
    <citation type="submission" date="2019-05" db="EMBL/GenBank/DDBJ databases">
        <title>The metagenome of a microbial culture collection derived from dairy environment covers the genomic content of the human microbiome.</title>
        <authorList>
            <person name="Roder T."/>
            <person name="Wuthrich D."/>
            <person name="Sattari Z."/>
            <person name="Von Ah U."/>
            <person name="Bar C."/>
            <person name="Ronchi F."/>
            <person name="Macpherson A.J."/>
            <person name="Ganal-Vonarburg S.C."/>
            <person name="Bruggmann R."/>
            <person name="Vergeres G."/>
        </authorList>
    </citation>
    <scope>NUCLEOTIDE SEQUENCE [LARGE SCALE GENOMIC DNA]</scope>
    <source>
        <strain evidence="1 2">FAM 24227</strain>
    </source>
</reference>
<dbReference type="AlphaFoldDB" id="A0A5R9EFK0"/>
<accession>A0A5R9EFK0</accession>
<dbReference type="Proteomes" id="UP000306420">
    <property type="component" value="Unassembled WGS sequence"/>
</dbReference>
<dbReference type="InterPro" id="IPR036237">
    <property type="entry name" value="Xyl_isomerase-like_sf"/>
</dbReference>
<comment type="caution">
    <text evidence="1">The sequence shown here is derived from an EMBL/GenBank/DDBJ whole genome shotgun (WGS) entry which is preliminary data.</text>
</comment>
<evidence type="ECO:0000313" key="2">
    <source>
        <dbReference type="Proteomes" id="UP000306420"/>
    </source>
</evidence>
<dbReference type="Gene3D" id="3.20.20.150">
    <property type="entry name" value="Divalent-metal-dependent TIM barrel enzymes"/>
    <property type="match status" value="1"/>
</dbReference>
<organism evidence="1 2">
    <name type="scientific">Ruoffia tabacinasalis</name>
    <dbReference type="NCBI Taxonomy" id="87458"/>
    <lineage>
        <taxon>Bacteria</taxon>
        <taxon>Bacillati</taxon>
        <taxon>Bacillota</taxon>
        <taxon>Bacilli</taxon>
        <taxon>Lactobacillales</taxon>
        <taxon>Aerococcaceae</taxon>
        <taxon>Ruoffia</taxon>
    </lineage>
</organism>
<dbReference type="OrthoDB" id="2237247at2"/>
<dbReference type="SUPFAM" id="SSF51658">
    <property type="entry name" value="Xylose isomerase-like"/>
    <property type="match status" value="1"/>
</dbReference>
<gene>
    <name evidence="1" type="ORF">FEZ33_02480</name>
</gene>
<proteinExistence type="predicted"/>
<evidence type="ECO:0000313" key="1">
    <source>
        <dbReference type="EMBL" id="TLQ49104.1"/>
    </source>
</evidence>
<sequence>MEDKNLVLNTYVFEELMKQGQFQIEWLEKIKDLGIQTVEIRREYLRDRKELAELKEKAEELNMTLFFAVPDVLFPGVLMSKETLRQYFEEYSELSAKQFKIIAGYDEDINDVDIEILKSLMTEYGILHLTLENDQEDYSTPEKIKRILSKLKDAGIDAGMTFDTGNFLATGQSPLESAKALKDDVTFIHMKNIKADTKEMTLIDERDISMLEILAVFSEEVNRAIEYPCGGNPFETVKGEIEKLKKK</sequence>
<protein>
    <submittedName>
        <fullName evidence="1">TIM barrel protein</fullName>
    </submittedName>
</protein>
<dbReference type="EMBL" id="VBSP01000004">
    <property type="protein sequence ID" value="TLQ49104.1"/>
    <property type="molecule type" value="Genomic_DNA"/>
</dbReference>
<name>A0A5R9EFK0_9LACT</name>